<gene>
    <name evidence="2" type="ORF">psal_cds_1159</name>
</gene>
<dbReference type="Proteomes" id="UP000204584">
    <property type="component" value="Segment"/>
</dbReference>
<dbReference type="EMBL" id="KC977571">
    <property type="protein sequence ID" value="AGO85430.1"/>
    <property type="molecule type" value="Genomic_DNA"/>
</dbReference>
<feature type="transmembrane region" description="Helical" evidence="1">
    <location>
        <begin position="128"/>
        <end position="149"/>
    </location>
</feature>
<dbReference type="KEGG" id="vg:16607217"/>
<sequence length="262" mass="27140">MDILHQLASPHVDNADENATTLAVNSGADVDKTIDSLHATAIASGTFADDGAIDSINAATDSLDAMVKACEAVGASGNHGAVSDGAADLQKTMGDRVGASYVCASSGTPPPPSKFAGRQRRWIDTGCLVREISIILVAFLVSIAVVSVMRPYAPAAPTEPTKPAFATIYYMPKRGATVATATATPTPSPKPCWCRFSDDSNEGMSTGHLVGTDCVCQVAAKPSQQSSDTTDQATPRVKAVLALLLFLLALAILMEVSNCNPM</sequence>
<name>S4W516_9VIRU</name>
<evidence type="ECO:0000313" key="3">
    <source>
        <dbReference type="Proteomes" id="UP000204584"/>
    </source>
</evidence>
<keyword evidence="1" id="KW-0472">Membrane</keyword>
<keyword evidence="1" id="KW-1133">Transmembrane helix</keyword>
<evidence type="ECO:0000256" key="1">
    <source>
        <dbReference type="SAM" id="Phobius"/>
    </source>
</evidence>
<reference evidence="2 3" key="1">
    <citation type="journal article" date="2013" name="Science">
        <title>Pandoraviruses: amoeba viruses with genomes up to 2.5 Mb reaching that of parasitic eukaryotes.</title>
        <authorList>
            <person name="Philippe N."/>
            <person name="Legendre M."/>
            <person name="Doutre G."/>
            <person name="Coute Y."/>
            <person name="Poirot O."/>
            <person name="Lescot M."/>
            <person name="Arslan D."/>
            <person name="Seltzer V."/>
            <person name="Bertaux L."/>
            <person name="Bruley C."/>
            <person name="Garin J."/>
            <person name="Claverie J.M."/>
            <person name="Abergel C."/>
        </authorList>
    </citation>
    <scope>NUCLEOTIDE SEQUENCE [LARGE SCALE GENOMIC DNA]</scope>
</reference>
<accession>S4W516</accession>
<proteinExistence type="predicted"/>
<evidence type="ECO:0000313" key="2">
    <source>
        <dbReference type="EMBL" id="AGO85430.1"/>
    </source>
</evidence>
<protein>
    <submittedName>
        <fullName evidence="2">Uncharacterized protein</fullName>
    </submittedName>
</protein>
<keyword evidence="1" id="KW-0812">Transmembrane</keyword>
<organism evidence="2 3">
    <name type="scientific">Pandoravirus salinus</name>
    <dbReference type="NCBI Taxonomy" id="1349410"/>
    <lineage>
        <taxon>Viruses</taxon>
        <taxon>Pandoravirus</taxon>
    </lineage>
</organism>
<keyword evidence="3" id="KW-1185">Reference proteome</keyword>
<dbReference type="RefSeq" id="YP_008438507.1">
    <property type="nucleotide sequence ID" value="NC_022098.1"/>
</dbReference>
<feature type="transmembrane region" description="Helical" evidence="1">
    <location>
        <begin position="239"/>
        <end position="256"/>
    </location>
</feature>
<dbReference type="GeneID" id="16607217"/>